<dbReference type="PANTHER" id="PTHR45849:SF1">
    <property type="entry name" value="FACT COMPLEX SUBUNIT SSRP1"/>
    <property type="match status" value="1"/>
</dbReference>
<keyword evidence="1" id="KW-0804">Transcription</keyword>
<keyword evidence="1" id="KW-0234">DNA repair</keyword>
<dbReference type="Pfam" id="PF21103">
    <property type="entry name" value="PH1_SSRP1-like"/>
    <property type="match status" value="1"/>
</dbReference>
<dbReference type="PRINTS" id="PR00887">
    <property type="entry name" value="SSRCOGNITION"/>
</dbReference>
<dbReference type="SUPFAM" id="SSF50729">
    <property type="entry name" value="PH domain-like"/>
    <property type="match status" value="1"/>
</dbReference>
<dbReference type="PANTHER" id="PTHR45849">
    <property type="entry name" value="FACT COMPLEX SUBUNIT SSRP1"/>
    <property type="match status" value="1"/>
</dbReference>
<dbReference type="EMBL" id="CAMAPE010000025">
    <property type="protein sequence ID" value="CAH9090767.1"/>
    <property type="molecule type" value="Genomic_DNA"/>
</dbReference>
<dbReference type="Pfam" id="PF03531">
    <property type="entry name" value="SSrecog"/>
    <property type="match status" value="1"/>
</dbReference>
<dbReference type="InterPro" id="IPR038167">
    <property type="entry name" value="SSRP1_sf"/>
</dbReference>
<accession>A0A9P1EAF5</accession>
<gene>
    <name evidence="4" type="ORF">CEURO_LOCUS11337</name>
</gene>
<dbReference type="GO" id="GO:0006260">
    <property type="term" value="P:DNA replication"/>
    <property type="evidence" value="ECO:0007669"/>
    <property type="project" value="UniProtKB-KW"/>
</dbReference>
<dbReference type="AlphaFoldDB" id="A0A9P1EAF5"/>
<keyword evidence="1" id="KW-0539">Nucleus</keyword>
<evidence type="ECO:0000313" key="5">
    <source>
        <dbReference type="Proteomes" id="UP001152484"/>
    </source>
</evidence>
<evidence type="ECO:0000256" key="1">
    <source>
        <dbReference type="RuleBase" id="RU364013"/>
    </source>
</evidence>
<protein>
    <recommendedName>
        <fullName evidence="1">FACT complex subunit SSRP1</fullName>
    </recommendedName>
</protein>
<sequence>MLLFLVGSKQAFEISLADVSQTQLQGKTDVMLEFHVDDTTGASEKDSLMEISFHVPNSNTQFVGDVNCPPAQVFRDKIVAMADVSDGEEAVVTFDGIAILTPWGRYNVELHLSFLRLQGQANDFKIQYSSVQRIFLLPQG</sequence>
<feature type="domain" description="SSRP1 dimerization" evidence="2">
    <location>
        <begin position="2"/>
        <end position="57"/>
    </location>
</feature>
<dbReference type="GO" id="GO:0003677">
    <property type="term" value="F:DNA binding"/>
    <property type="evidence" value="ECO:0007669"/>
    <property type="project" value="InterPro"/>
</dbReference>
<dbReference type="InterPro" id="IPR000969">
    <property type="entry name" value="SSRP1/POB3"/>
</dbReference>
<comment type="similarity">
    <text evidence="1">Belongs to the SSRP1 family.</text>
</comment>
<name>A0A9P1EAF5_CUSEU</name>
<proteinExistence type="inferred from homology"/>
<dbReference type="Proteomes" id="UP001152484">
    <property type="component" value="Unassembled WGS sequence"/>
</dbReference>
<evidence type="ECO:0000259" key="3">
    <source>
        <dbReference type="Pfam" id="PF21103"/>
    </source>
</evidence>
<keyword evidence="5" id="KW-1185">Reference proteome</keyword>
<dbReference type="Gene3D" id="2.30.29.150">
    <property type="match status" value="1"/>
</dbReference>
<evidence type="ECO:0000313" key="4">
    <source>
        <dbReference type="EMBL" id="CAH9090767.1"/>
    </source>
</evidence>
<keyword evidence="1" id="KW-0235">DNA replication</keyword>
<dbReference type="FunFam" id="2.30.29.220:FF:000002">
    <property type="entry name" value="FACT complex subunit SSRP1"/>
    <property type="match status" value="1"/>
</dbReference>
<dbReference type="Gene3D" id="2.30.29.220">
    <property type="entry name" value="Structure-specific recognition protein (SSRP1)"/>
    <property type="match status" value="1"/>
</dbReference>
<dbReference type="InterPro" id="IPR050454">
    <property type="entry name" value="RTT106/SSRP1_HistChap/FACT"/>
</dbReference>
<keyword evidence="1" id="KW-0227">DNA damage</keyword>
<dbReference type="InterPro" id="IPR024954">
    <property type="entry name" value="SSRP1_DD"/>
</dbReference>
<dbReference type="GO" id="GO:0042393">
    <property type="term" value="F:histone binding"/>
    <property type="evidence" value="ECO:0007669"/>
    <property type="project" value="TreeGrafter"/>
</dbReference>
<dbReference type="GO" id="GO:0031491">
    <property type="term" value="F:nucleosome binding"/>
    <property type="evidence" value="ECO:0007669"/>
    <property type="project" value="TreeGrafter"/>
</dbReference>
<evidence type="ECO:0000259" key="2">
    <source>
        <dbReference type="Pfam" id="PF03531"/>
    </source>
</evidence>
<comment type="caution">
    <text evidence="4">The sequence shown here is derived from an EMBL/GenBank/DDBJ whole genome shotgun (WGS) entry which is preliminary data.</text>
</comment>
<comment type="subcellular location">
    <subcellularLocation>
        <location evidence="1">Nucleus</location>
    </subcellularLocation>
    <subcellularLocation>
        <location evidence="1">Chromosome</location>
    </subcellularLocation>
</comment>
<dbReference type="OrthoDB" id="498543at2759"/>
<dbReference type="GO" id="GO:0035101">
    <property type="term" value="C:FACT complex"/>
    <property type="evidence" value="ECO:0007669"/>
    <property type="project" value="TreeGrafter"/>
</dbReference>
<organism evidence="4 5">
    <name type="scientific">Cuscuta europaea</name>
    <name type="common">European dodder</name>
    <dbReference type="NCBI Taxonomy" id="41803"/>
    <lineage>
        <taxon>Eukaryota</taxon>
        <taxon>Viridiplantae</taxon>
        <taxon>Streptophyta</taxon>
        <taxon>Embryophyta</taxon>
        <taxon>Tracheophyta</taxon>
        <taxon>Spermatophyta</taxon>
        <taxon>Magnoliopsida</taxon>
        <taxon>eudicotyledons</taxon>
        <taxon>Gunneridae</taxon>
        <taxon>Pentapetalae</taxon>
        <taxon>asterids</taxon>
        <taxon>lamiids</taxon>
        <taxon>Solanales</taxon>
        <taxon>Convolvulaceae</taxon>
        <taxon>Cuscuteae</taxon>
        <taxon>Cuscuta</taxon>
        <taxon>Cuscuta subgen. Cuscuta</taxon>
    </lineage>
</organism>
<keyword evidence="1" id="KW-0158">Chromosome</keyword>
<reference evidence="4" key="1">
    <citation type="submission" date="2022-07" db="EMBL/GenBank/DDBJ databases">
        <authorList>
            <person name="Macas J."/>
            <person name="Novak P."/>
            <person name="Neumann P."/>
        </authorList>
    </citation>
    <scope>NUCLEOTIDE SEQUENCE</scope>
</reference>
<dbReference type="InterPro" id="IPR048993">
    <property type="entry name" value="SSRP1-like_PH1"/>
</dbReference>
<comment type="function">
    <text evidence="1">Component of the FACT complex, a general chromatin factor that acts to reorganize nucleosomes. The FACT complex is involved in multiple processes that require DNA as a template such as mRNA elongation, DNA replication and DNA repair. During transcription elongation the FACT complex acts as a histone chaperone that both destabilizes and restores nucleosomal structure. It facilitates the passage of RNA polymerase II and transcription by promoting the dissociation of one histone H2A-H2B dimer from the nucleosome, then subsequently promotes the reestablishment of the nucleosome following the passage of RNA polymerase II.</text>
</comment>
<dbReference type="GO" id="GO:0006281">
    <property type="term" value="P:DNA repair"/>
    <property type="evidence" value="ECO:0007669"/>
    <property type="project" value="UniProtKB-KW"/>
</dbReference>
<keyword evidence="1" id="KW-0805">Transcription regulation</keyword>
<feature type="domain" description="FACT complex subunit SSRP1-like first PH" evidence="3">
    <location>
        <begin position="89"/>
        <end position="139"/>
    </location>
</feature>